<protein>
    <submittedName>
        <fullName evidence="2">Uncharacterized protein</fullName>
    </submittedName>
</protein>
<evidence type="ECO:0000313" key="2">
    <source>
        <dbReference type="EMBL" id="KAK3099897.1"/>
    </source>
</evidence>
<evidence type="ECO:0000256" key="1">
    <source>
        <dbReference type="ARBA" id="ARBA00009275"/>
    </source>
</evidence>
<dbReference type="SUPFAM" id="SSF51556">
    <property type="entry name" value="Metallo-dependent hydrolases"/>
    <property type="match status" value="1"/>
</dbReference>
<dbReference type="Pfam" id="PF01026">
    <property type="entry name" value="TatD_DNase"/>
    <property type="match status" value="1"/>
</dbReference>
<dbReference type="GO" id="GO:0016788">
    <property type="term" value="F:hydrolase activity, acting on ester bonds"/>
    <property type="evidence" value="ECO:0007669"/>
    <property type="project" value="InterPro"/>
</dbReference>
<comment type="caution">
    <text evidence="2">The sequence shown here is derived from an EMBL/GenBank/DDBJ whole genome shotgun (WGS) entry which is preliminary data.</text>
</comment>
<comment type="similarity">
    <text evidence="1">Belongs to the metallo-dependent hydrolases superfamily. TatD-type hydrolase family.</text>
</comment>
<evidence type="ECO:0000313" key="3">
    <source>
        <dbReference type="Proteomes" id="UP001186944"/>
    </source>
</evidence>
<accession>A0AA88Y889</accession>
<gene>
    <name evidence="2" type="ORF">FSP39_011426</name>
</gene>
<sequence>MKIWQTAVGHTVEDLLAYSSSREVDFKPSVKINLVGGVIVHSEPRTYPDINFPVQGPWKVAIGVHPKHCDTLTVERSLVLKQLLQHPKVVALGECGLDRTVPASRWSRQDEVFKRMLNLARADQPLILHLRGTQGDTYGVDVHARCLQLIRKICDRNQLIHVHCFKGTVEMVEDWLVEFPRSYFGVTAAVQSFDDSEIATGDAKCCKTSIYVLQGVSSKVSTYLGVGPTPPQVRGVTGGSQVKDVCPAQAIIYYCGVYTRVSTVVGIRLGTVTLATRDFLQYVDYPWPP</sequence>
<reference evidence="2" key="1">
    <citation type="submission" date="2019-08" db="EMBL/GenBank/DDBJ databases">
        <title>The improved chromosome-level genome for the pearl oyster Pinctada fucata martensii using PacBio sequencing and Hi-C.</title>
        <authorList>
            <person name="Zheng Z."/>
        </authorList>
    </citation>
    <scope>NUCLEOTIDE SEQUENCE</scope>
    <source>
        <strain evidence="2">ZZ-2019</strain>
        <tissue evidence="2">Adductor muscle</tissue>
    </source>
</reference>
<dbReference type="EMBL" id="VSWD01000006">
    <property type="protein sequence ID" value="KAK3099897.1"/>
    <property type="molecule type" value="Genomic_DNA"/>
</dbReference>
<dbReference type="InterPro" id="IPR032466">
    <property type="entry name" value="Metal_Hydrolase"/>
</dbReference>
<proteinExistence type="inferred from homology"/>
<dbReference type="AlphaFoldDB" id="A0AA88Y889"/>
<dbReference type="PANTHER" id="PTHR46363">
    <property type="entry name" value="DEOXYRIBONUCLEASE TATDN2-RELATED"/>
    <property type="match status" value="1"/>
</dbReference>
<dbReference type="PANTHER" id="PTHR46363:SF1">
    <property type="entry name" value="DEOXYRIBONUCLEASE TATDN2-RELATED"/>
    <property type="match status" value="1"/>
</dbReference>
<dbReference type="Gene3D" id="3.20.20.140">
    <property type="entry name" value="Metal-dependent hydrolases"/>
    <property type="match status" value="1"/>
</dbReference>
<organism evidence="2 3">
    <name type="scientific">Pinctada imbricata</name>
    <name type="common">Atlantic pearl-oyster</name>
    <name type="synonym">Pinctada martensii</name>
    <dbReference type="NCBI Taxonomy" id="66713"/>
    <lineage>
        <taxon>Eukaryota</taxon>
        <taxon>Metazoa</taxon>
        <taxon>Spiralia</taxon>
        <taxon>Lophotrochozoa</taxon>
        <taxon>Mollusca</taxon>
        <taxon>Bivalvia</taxon>
        <taxon>Autobranchia</taxon>
        <taxon>Pteriomorphia</taxon>
        <taxon>Pterioida</taxon>
        <taxon>Pterioidea</taxon>
        <taxon>Pteriidae</taxon>
        <taxon>Pinctada</taxon>
    </lineage>
</organism>
<dbReference type="Proteomes" id="UP001186944">
    <property type="component" value="Unassembled WGS sequence"/>
</dbReference>
<keyword evidence="3" id="KW-1185">Reference proteome</keyword>
<name>A0AA88Y889_PINIB</name>
<dbReference type="InterPro" id="IPR001130">
    <property type="entry name" value="TatD-like"/>
</dbReference>